<reference evidence="2" key="1">
    <citation type="submission" date="2017-02" db="EMBL/GenBank/DDBJ databases">
        <authorList>
            <person name="Regsiter A."/>
            <person name="William W."/>
        </authorList>
    </citation>
    <scope>NUCLEOTIDE SEQUENCE</scope>
    <source>
        <strain evidence="2">Bib</strain>
    </source>
</reference>
<proteinExistence type="predicted"/>
<dbReference type="Pfam" id="PF13380">
    <property type="entry name" value="CoA_binding_2"/>
    <property type="match status" value="1"/>
</dbReference>
<dbReference type="SUPFAM" id="SSF51735">
    <property type="entry name" value="NAD(P)-binding Rossmann-fold domains"/>
    <property type="match status" value="1"/>
</dbReference>
<dbReference type="PANTHER" id="PTHR42793:SF1">
    <property type="entry name" value="PEPTIDYL-LYSINE N-ACETYLTRANSFERASE PATZ"/>
    <property type="match status" value="1"/>
</dbReference>
<dbReference type="Gene3D" id="3.30.1490.20">
    <property type="entry name" value="ATP-grasp fold, A domain"/>
    <property type="match status" value="1"/>
</dbReference>
<dbReference type="SUPFAM" id="SSF52210">
    <property type="entry name" value="Succinyl-CoA synthetase domains"/>
    <property type="match status" value="2"/>
</dbReference>
<dbReference type="Gene3D" id="3.40.50.720">
    <property type="entry name" value="NAD(P)-binding Rossmann-like Domain"/>
    <property type="match status" value="1"/>
</dbReference>
<accession>A0A3P3XL78</accession>
<dbReference type="InterPro" id="IPR032875">
    <property type="entry name" value="Succ_CoA_lig_flav_dom"/>
</dbReference>
<evidence type="ECO:0000259" key="1">
    <source>
        <dbReference type="SMART" id="SM00881"/>
    </source>
</evidence>
<dbReference type="Pfam" id="PF13549">
    <property type="entry name" value="ATP-grasp_5"/>
    <property type="match status" value="1"/>
</dbReference>
<dbReference type="AlphaFoldDB" id="A0A3P3XL78"/>
<dbReference type="SMART" id="SM00881">
    <property type="entry name" value="CoA_binding"/>
    <property type="match status" value="1"/>
</dbReference>
<feature type="domain" description="CoA-binding" evidence="1">
    <location>
        <begin position="309"/>
        <end position="406"/>
    </location>
</feature>
<dbReference type="Pfam" id="PF13607">
    <property type="entry name" value="Succ_CoA_lig"/>
    <property type="match status" value="1"/>
</dbReference>
<organism evidence="2">
    <name type="scientific">uncultured spirochete</name>
    <dbReference type="NCBI Taxonomy" id="156406"/>
    <lineage>
        <taxon>Bacteria</taxon>
        <taxon>Pseudomonadati</taxon>
        <taxon>Spirochaetota</taxon>
        <taxon>Spirochaetia</taxon>
        <taxon>Spirochaetales</taxon>
        <taxon>environmental samples</taxon>
    </lineage>
</organism>
<dbReference type="SUPFAM" id="SSF56059">
    <property type="entry name" value="Glutathione synthetase ATP-binding domain-like"/>
    <property type="match status" value="1"/>
</dbReference>
<protein>
    <submittedName>
        <fullName evidence="2">Putative CoA-binding domain-containing protein</fullName>
    </submittedName>
</protein>
<sequence>MAEKYKRGLTPVRLDAKARALRDEAIRIAARAKAEGRSALTELEGMALLSAMGIRTPRYWLVSSADEFLGRLGEKTSSNVSIMPGPFPGAKAVVKVISPEILHKTEVQGVEIVDNTTASIVDALRRMEGRFAGARLDGFTVNEFIAFEPKLGHEMIFGYRFAPDFGPVVSFGPGGIYTEYLATKFRQGAANLILSPRVSNPKALEALLRENVIYGLLCAGLRNTKPELAPEALQRAIQHFLDAADALAAAGIGEFEVNPMVLSHAGELVALDCLVTLKDFSSMGLASDKDGLPVNMAQQTRPVQEIGRILKPASAAIIGVSEKGMNNGRIILRNLIENGFDTSHLYVVKAGIESIDGCRCVPDVASLPEKVDLFVLVIPAASTPATLAQIATYDKAWSVIVIPGGLEEKAGSESIVAEMRRALSEARGQGKGPLINGGNCLGIRSVPGKYNTLFIPEHKLPMPKGKVEPLAVLSQSGAFAICRISKHPAINPKYTITCGNQMDLTIGDYLDYLAQDPDLHVIAVYVEGFKPLDGEKTLEACRRITESGRSVIFYRAGRTQAGAGAAASHTASIAGDYPVTRQLFAQAGAIVCDSLDEFDDAITLFTLLDGRKARGNRLAAVSNAGFECVAIADNLGGMVLSSFGEATKAELEEIFRAARITEIVDIHNPLDLTPMAGDDAYEGSFRAALLDPSADLGIVGIVPLTVMMNTLAADPAVHSEDVTREDSIAARYGKLMRETDKPFVTVVDTGPLYDPLCRELEKYGVPVFRTADRALKMLELWRNSPAAR</sequence>
<dbReference type="PANTHER" id="PTHR42793">
    <property type="entry name" value="COA BINDING DOMAIN CONTAINING PROTEIN"/>
    <property type="match status" value="1"/>
</dbReference>
<dbReference type="Gene3D" id="3.30.470.20">
    <property type="entry name" value="ATP-grasp fold, B domain"/>
    <property type="match status" value="1"/>
</dbReference>
<name>A0A3P3XL78_9SPIR</name>
<evidence type="ECO:0000313" key="2">
    <source>
        <dbReference type="EMBL" id="SLM14696.1"/>
    </source>
</evidence>
<gene>
    <name evidence="2" type="ORF">SPIROBIBN47_350032</name>
</gene>
<dbReference type="InterPro" id="IPR003781">
    <property type="entry name" value="CoA-bd"/>
</dbReference>
<dbReference type="EMBL" id="FWDM01000029">
    <property type="protein sequence ID" value="SLM14696.1"/>
    <property type="molecule type" value="Genomic_DNA"/>
</dbReference>
<dbReference type="InterPro" id="IPR016102">
    <property type="entry name" value="Succinyl-CoA_synth-like"/>
</dbReference>
<dbReference type="Gene3D" id="3.40.50.261">
    <property type="entry name" value="Succinyl-CoA synthetase domains"/>
    <property type="match status" value="2"/>
</dbReference>
<dbReference type="InterPro" id="IPR013815">
    <property type="entry name" value="ATP_grasp_subdomain_1"/>
</dbReference>
<dbReference type="GO" id="GO:0005524">
    <property type="term" value="F:ATP binding"/>
    <property type="evidence" value="ECO:0007669"/>
    <property type="project" value="InterPro"/>
</dbReference>
<dbReference type="InterPro" id="IPR036291">
    <property type="entry name" value="NAD(P)-bd_dom_sf"/>
</dbReference>